<dbReference type="EMBL" id="VDEP01000002">
    <property type="protein sequence ID" value="KAA1138431.1"/>
    <property type="molecule type" value="Genomic_DNA"/>
</dbReference>
<sequence>MSSFFYPHHHPQQPSGYSPSFFDLLDRQQSPFYTPAEPYNSYPRRPYSHSQYPHPHPHRQSPTGLFRSEDLAYNEPYPSPNIHPLHQLRQRKLDRDALENCPQSLGYHNSHPLHQLRQHKLDRDALETRSNYGLNPSRRVSLRENPLNYEDSLRAERARRLAEAKMRQLGVGQPKRVEEEEMKVEVTLPDGRECIVPISWARKMQRKYPGILTNGMIRPHRTPSPQLQDQVLGSDSDQGSDFYVLDPTQDPSVPVLGSSSLSSPPPAGRRSSPTVQAQPPPPPPPPKHSAEELDAAARLIQQQFRAHRSLKHLTELESQFDKLKSEFVYPALLDLKFVDSPDQSASNATPSSTKLTFGHPVNRSVQAFEEGLTQLQIKADAILSRGNPKIKGWRKQLIKAVEAQLDQLERFKSQAWAAQHLAHFESLNNNQNNDQSCEDVEMNDEIVNTDVESVGASDHINIDSDAIATPLTNGEVADAAKRSEHEDHLIIPAPEVSNKSMETLVIPASSTRVPSPTDNDMSASIAQNDPPVVPSCSILTPSVTNDGDLICPAPAASISSDDILVSPV</sequence>
<dbReference type="Pfam" id="PF02179">
    <property type="entry name" value="BAG"/>
    <property type="match status" value="1"/>
</dbReference>
<name>A0A5B0SKA9_PUCGR</name>
<evidence type="ECO:0000256" key="1">
    <source>
        <dbReference type="SAM" id="MobiDB-lite"/>
    </source>
</evidence>
<dbReference type="GO" id="GO:0051087">
    <property type="term" value="F:protein-folding chaperone binding"/>
    <property type="evidence" value="ECO:0007669"/>
    <property type="project" value="InterPro"/>
</dbReference>
<dbReference type="PANTHER" id="PTHR33322">
    <property type="entry name" value="BAG DOMAIN CONTAINING PROTEIN, EXPRESSED"/>
    <property type="match status" value="1"/>
</dbReference>
<feature type="region of interest" description="Disordered" evidence="1">
    <location>
        <begin position="510"/>
        <end position="529"/>
    </location>
</feature>
<feature type="region of interest" description="Disordered" evidence="1">
    <location>
        <begin position="1"/>
        <end position="64"/>
    </location>
</feature>
<feature type="compositionally biased region" description="Polar residues" evidence="1">
    <location>
        <begin position="223"/>
        <end position="239"/>
    </location>
</feature>
<dbReference type="Gene3D" id="1.20.58.120">
    <property type="entry name" value="BAG domain"/>
    <property type="match status" value="1"/>
</dbReference>
<dbReference type="InterPro" id="IPR040400">
    <property type="entry name" value="BAG5/6/7/8"/>
</dbReference>
<protein>
    <recommendedName>
        <fullName evidence="2">BAG domain-containing protein</fullName>
    </recommendedName>
</protein>
<feature type="compositionally biased region" description="Pro residues" evidence="1">
    <location>
        <begin position="278"/>
        <end position="287"/>
    </location>
</feature>
<reference evidence="3 4" key="1">
    <citation type="submission" date="2019-05" db="EMBL/GenBank/DDBJ databases">
        <title>Emergence of the Ug99 lineage of the wheat stem rust pathogen through somatic hybridization.</title>
        <authorList>
            <person name="Li F."/>
            <person name="Upadhyaya N.M."/>
            <person name="Sperschneider J."/>
            <person name="Matny O."/>
            <person name="Nguyen-Phuc H."/>
            <person name="Mago R."/>
            <person name="Raley C."/>
            <person name="Miller M.E."/>
            <person name="Silverstein K.A.T."/>
            <person name="Henningsen E."/>
            <person name="Hirsch C.D."/>
            <person name="Visser B."/>
            <person name="Pretorius Z.A."/>
            <person name="Steffenson B.J."/>
            <person name="Schwessinger B."/>
            <person name="Dodds P.N."/>
            <person name="Figueroa M."/>
        </authorList>
    </citation>
    <scope>NUCLEOTIDE SEQUENCE [LARGE SCALE GENOMIC DNA]</scope>
    <source>
        <strain evidence="3 4">Ug99</strain>
    </source>
</reference>
<gene>
    <name evidence="3" type="ORF">PGTUg99_008435</name>
</gene>
<evidence type="ECO:0000313" key="4">
    <source>
        <dbReference type="Proteomes" id="UP000325313"/>
    </source>
</evidence>
<feature type="compositionally biased region" description="Polar residues" evidence="1">
    <location>
        <begin position="510"/>
        <end position="527"/>
    </location>
</feature>
<dbReference type="Proteomes" id="UP000325313">
    <property type="component" value="Unassembled WGS sequence"/>
</dbReference>
<dbReference type="InterPro" id="IPR036533">
    <property type="entry name" value="BAG_dom_sf"/>
</dbReference>
<proteinExistence type="predicted"/>
<dbReference type="SUPFAM" id="SSF63491">
    <property type="entry name" value="BAG domain"/>
    <property type="match status" value="1"/>
</dbReference>
<evidence type="ECO:0000313" key="3">
    <source>
        <dbReference type="EMBL" id="KAA1138431.1"/>
    </source>
</evidence>
<feature type="region of interest" description="Disordered" evidence="1">
    <location>
        <begin position="213"/>
        <end position="290"/>
    </location>
</feature>
<dbReference type="AlphaFoldDB" id="A0A5B0SKA9"/>
<dbReference type="PANTHER" id="PTHR33322:SF4">
    <property type="entry name" value="BAG DOMAIN CONTAINING PROTEIN, EXPRESSED"/>
    <property type="match status" value="1"/>
</dbReference>
<comment type="caution">
    <text evidence="3">The sequence shown here is derived from an EMBL/GenBank/DDBJ whole genome shotgun (WGS) entry which is preliminary data.</text>
</comment>
<feature type="domain" description="BAG" evidence="2">
    <location>
        <begin position="366"/>
        <end position="410"/>
    </location>
</feature>
<feature type="compositionally biased region" description="Low complexity" evidence="1">
    <location>
        <begin position="251"/>
        <end position="273"/>
    </location>
</feature>
<evidence type="ECO:0000259" key="2">
    <source>
        <dbReference type="Pfam" id="PF02179"/>
    </source>
</evidence>
<dbReference type="InterPro" id="IPR003103">
    <property type="entry name" value="BAG_domain"/>
</dbReference>
<accession>A0A5B0SKA9</accession>
<organism evidence="3 4">
    <name type="scientific">Puccinia graminis f. sp. tritici</name>
    <dbReference type="NCBI Taxonomy" id="56615"/>
    <lineage>
        <taxon>Eukaryota</taxon>
        <taxon>Fungi</taxon>
        <taxon>Dikarya</taxon>
        <taxon>Basidiomycota</taxon>
        <taxon>Pucciniomycotina</taxon>
        <taxon>Pucciniomycetes</taxon>
        <taxon>Pucciniales</taxon>
        <taxon>Pucciniaceae</taxon>
        <taxon>Puccinia</taxon>
    </lineage>
</organism>